<evidence type="ECO:0000256" key="2">
    <source>
        <dbReference type="SAM" id="SignalP"/>
    </source>
</evidence>
<dbReference type="SUPFAM" id="SSF53474">
    <property type="entry name" value="alpha/beta-Hydrolases"/>
    <property type="match status" value="1"/>
</dbReference>
<keyword evidence="1" id="KW-0175">Coiled coil</keyword>
<evidence type="ECO:0000313" key="3">
    <source>
        <dbReference type="EMBL" id="KAJ0409239.1"/>
    </source>
</evidence>
<evidence type="ECO:0008006" key="5">
    <source>
        <dbReference type="Google" id="ProtNLM"/>
    </source>
</evidence>
<accession>A0AAD5M949</accession>
<protein>
    <recommendedName>
        <fullName evidence="5">Serine protease family S33</fullName>
    </recommendedName>
</protein>
<dbReference type="AlphaFoldDB" id="A0AAD5M949"/>
<sequence length="564" mass="62480">MLLAPRARRVSVWRTLLSVCLLSLSAIDAAWPVNGWHRCALELEDAGDVDVFAECATVALPLCHRGVCEDRLNRSVDVFVKRIAATNTSTPMAQSLWFLRDHDAIMNTQAAERQLLRLHEQLQRAVNVYLVDQRGTGRGTLLSCEASQATSRSSDSGVLVSKNEVVGCASDLAAAFGPSFAAAFSLTSAAWDVVELIAQLQPSTKSVVYGVGAGTLLVERMLHLNRKEIAGYVLDSTATSSGAARQQFAYRSRGDKDAGDIAKAFLSLCEDDALCSSKFETRSLAKVLSAVLQNLDAGALNNGCASLVSSFPPSLAAVYVANATAAASPPRRRLPPSYAFRRMLAVLMQDVELRRLIPVVIYRMNRCSSSDRLVLFPLFDQLARQQQRAVEAQPASSILLSDVIQFSELWESPPPDDAELLSRFTKSPFSLGVAYDQLDRFCAFTRDKSDVCRALQLSASTAPPLSYTRDAFWNVGARVPDNASVLLLHSRLDIVTPLRYAEQLFDAIEGNAKRLLQYLLREEERKLRQLRLDAEEDEMEFFRELMMQQSPSDWYNYRSNRVHL</sequence>
<reference evidence="3" key="1">
    <citation type="submission" date="2021-12" db="EMBL/GenBank/DDBJ databases">
        <title>Prjna785345.</title>
        <authorList>
            <person name="Rujirawat T."/>
            <person name="Krajaejun T."/>
        </authorList>
    </citation>
    <scope>NUCLEOTIDE SEQUENCE</scope>
    <source>
        <strain evidence="3">Pi057C3</strain>
    </source>
</reference>
<name>A0AAD5M949_PYTIN</name>
<comment type="caution">
    <text evidence="3">The sequence shown here is derived from an EMBL/GenBank/DDBJ whole genome shotgun (WGS) entry which is preliminary data.</text>
</comment>
<evidence type="ECO:0000256" key="1">
    <source>
        <dbReference type="SAM" id="Coils"/>
    </source>
</evidence>
<dbReference type="Gene3D" id="3.40.50.1820">
    <property type="entry name" value="alpha/beta hydrolase"/>
    <property type="match status" value="1"/>
</dbReference>
<gene>
    <name evidence="3" type="ORF">P43SY_006736</name>
</gene>
<keyword evidence="4" id="KW-1185">Reference proteome</keyword>
<proteinExistence type="predicted"/>
<feature type="signal peptide" evidence="2">
    <location>
        <begin position="1"/>
        <end position="32"/>
    </location>
</feature>
<dbReference type="Proteomes" id="UP001209570">
    <property type="component" value="Unassembled WGS sequence"/>
</dbReference>
<dbReference type="EMBL" id="JAKCXM010000005">
    <property type="protein sequence ID" value="KAJ0409239.1"/>
    <property type="molecule type" value="Genomic_DNA"/>
</dbReference>
<dbReference type="InterPro" id="IPR029058">
    <property type="entry name" value="AB_hydrolase_fold"/>
</dbReference>
<organism evidence="3 4">
    <name type="scientific">Pythium insidiosum</name>
    <name type="common">Pythiosis disease agent</name>
    <dbReference type="NCBI Taxonomy" id="114742"/>
    <lineage>
        <taxon>Eukaryota</taxon>
        <taxon>Sar</taxon>
        <taxon>Stramenopiles</taxon>
        <taxon>Oomycota</taxon>
        <taxon>Peronosporomycetes</taxon>
        <taxon>Pythiales</taxon>
        <taxon>Pythiaceae</taxon>
        <taxon>Pythium</taxon>
    </lineage>
</organism>
<keyword evidence="2" id="KW-0732">Signal</keyword>
<evidence type="ECO:0000313" key="4">
    <source>
        <dbReference type="Proteomes" id="UP001209570"/>
    </source>
</evidence>
<feature type="chain" id="PRO_5041987434" description="Serine protease family S33" evidence="2">
    <location>
        <begin position="33"/>
        <end position="564"/>
    </location>
</feature>
<feature type="coiled-coil region" evidence="1">
    <location>
        <begin position="513"/>
        <end position="540"/>
    </location>
</feature>